<name>A0A7W2AQ52_9BACL</name>
<organism evidence="2 3">
    <name type="scientific">Thermoactinomyces mirandus</name>
    <dbReference type="NCBI Taxonomy" id="2756294"/>
    <lineage>
        <taxon>Bacteria</taxon>
        <taxon>Bacillati</taxon>
        <taxon>Bacillota</taxon>
        <taxon>Bacilli</taxon>
        <taxon>Bacillales</taxon>
        <taxon>Thermoactinomycetaceae</taxon>
        <taxon>Thermoactinomyces</taxon>
    </lineage>
</organism>
<comment type="caution">
    <text evidence="2">The sequence shown here is derived from an EMBL/GenBank/DDBJ whole genome shotgun (WGS) entry which is preliminary data.</text>
</comment>
<accession>A0A7W2AQ52</accession>
<sequence>MLIRDSLQLYREEFGKILLLGLLVVFPVQFLCLIINNYLYTYYGSTQIHVAEMFYGISILLATSLVQIPFIKMLECYKKREYIDFARVYGSFWEYGFVVFVMGIIYTLGVTTGTFLFIIPGLIFMVLFYTFPYVVILEKKKWWQAFKLAFQFGKKNFWKLFGIIFGFAIFEWAVEWIVHLLAFLITDRYLVIALAVMFVNMLFVPLFAFINASFYTDWKEQNSCALKK</sequence>
<feature type="transmembrane region" description="Helical" evidence="1">
    <location>
        <begin position="17"/>
        <end position="41"/>
    </location>
</feature>
<protein>
    <submittedName>
        <fullName evidence="2">Uncharacterized protein</fullName>
    </submittedName>
</protein>
<evidence type="ECO:0000313" key="3">
    <source>
        <dbReference type="Proteomes" id="UP000538292"/>
    </source>
</evidence>
<feature type="transmembrane region" description="Helical" evidence="1">
    <location>
        <begin position="115"/>
        <end position="136"/>
    </location>
</feature>
<dbReference type="RefSeq" id="WP_181736870.1">
    <property type="nucleotide sequence ID" value="NZ_JACEOL010000002.1"/>
</dbReference>
<keyword evidence="3" id="KW-1185">Reference proteome</keyword>
<dbReference type="EMBL" id="JACEOL010000002">
    <property type="protein sequence ID" value="MBA4600922.1"/>
    <property type="molecule type" value="Genomic_DNA"/>
</dbReference>
<proteinExistence type="predicted"/>
<dbReference type="AlphaFoldDB" id="A0A7W2AQ52"/>
<reference evidence="2 3" key="1">
    <citation type="submission" date="2020-07" db="EMBL/GenBank/DDBJ databases">
        <title>Thermoactinomyces phylogeny.</title>
        <authorList>
            <person name="Dunlap C."/>
        </authorList>
    </citation>
    <scope>NUCLEOTIDE SEQUENCE [LARGE SCALE GENOMIC DNA]</scope>
    <source>
        <strain evidence="2 3">AMNI-1</strain>
    </source>
</reference>
<evidence type="ECO:0000313" key="2">
    <source>
        <dbReference type="EMBL" id="MBA4600922.1"/>
    </source>
</evidence>
<keyword evidence="1" id="KW-0812">Transmembrane</keyword>
<evidence type="ECO:0000256" key="1">
    <source>
        <dbReference type="SAM" id="Phobius"/>
    </source>
</evidence>
<feature type="transmembrane region" description="Helical" evidence="1">
    <location>
        <begin position="189"/>
        <end position="210"/>
    </location>
</feature>
<feature type="transmembrane region" description="Helical" evidence="1">
    <location>
        <begin position="92"/>
        <end position="109"/>
    </location>
</feature>
<keyword evidence="1" id="KW-0472">Membrane</keyword>
<gene>
    <name evidence="2" type="ORF">H2C83_00990</name>
</gene>
<feature type="transmembrane region" description="Helical" evidence="1">
    <location>
        <begin position="157"/>
        <end position="183"/>
    </location>
</feature>
<dbReference type="Proteomes" id="UP000538292">
    <property type="component" value="Unassembled WGS sequence"/>
</dbReference>
<keyword evidence="1" id="KW-1133">Transmembrane helix</keyword>
<feature type="transmembrane region" description="Helical" evidence="1">
    <location>
        <begin position="53"/>
        <end position="71"/>
    </location>
</feature>